<feature type="compositionally biased region" description="Low complexity" evidence="1">
    <location>
        <begin position="103"/>
        <end position="114"/>
    </location>
</feature>
<evidence type="ECO:0000256" key="1">
    <source>
        <dbReference type="SAM" id="MobiDB-lite"/>
    </source>
</evidence>
<protein>
    <submittedName>
        <fullName evidence="2">Uncharacterized protein</fullName>
    </submittedName>
</protein>
<dbReference type="AlphaFoldDB" id="A0A9P6NRL7"/>
<evidence type="ECO:0000313" key="3">
    <source>
        <dbReference type="Proteomes" id="UP000886653"/>
    </source>
</evidence>
<proteinExistence type="predicted"/>
<evidence type="ECO:0000313" key="2">
    <source>
        <dbReference type="EMBL" id="KAG0148969.1"/>
    </source>
</evidence>
<reference evidence="2" key="1">
    <citation type="submission" date="2013-11" db="EMBL/GenBank/DDBJ databases">
        <title>Genome sequence of the fusiform rust pathogen reveals effectors for host alternation and coevolution with pine.</title>
        <authorList>
            <consortium name="DOE Joint Genome Institute"/>
            <person name="Smith K."/>
            <person name="Pendleton A."/>
            <person name="Kubisiak T."/>
            <person name="Anderson C."/>
            <person name="Salamov A."/>
            <person name="Aerts A."/>
            <person name="Riley R."/>
            <person name="Clum A."/>
            <person name="Lindquist E."/>
            <person name="Ence D."/>
            <person name="Campbell M."/>
            <person name="Kronenberg Z."/>
            <person name="Feau N."/>
            <person name="Dhillon B."/>
            <person name="Hamelin R."/>
            <person name="Burleigh J."/>
            <person name="Smith J."/>
            <person name="Yandell M."/>
            <person name="Nelson C."/>
            <person name="Grigoriev I."/>
            <person name="Davis J."/>
        </authorList>
    </citation>
    <scope>NUCLEOTIDE SEQUENCE</scope>
    <source>
        <strain evidence="2">G11</strain>
    </source>
</reference>
<dbReference type="EMBL" id="MU167231">
    <property type="protein sequence ID" value="KAG0148969.1"/>
    <property type="molecule type" value="Genomic_DNA"/>
</dbReference>
<name>A0A9P6NRL7_9BASI</name>
<organism evidence="2 3">
    <name type="scientific">Cronartium quercuum f. sp. fusiforme G11</name>
    <dbReference type="NCBI Taxonomy" id="708437"/>
    <lineage>
        <taxon>Eukaryota</taxon>
        <taxon>Fungi</taxon>
        <taxon>Dikarya</taxon>
        <taxon>Basidiomycota</taxon>
        <taxon>Pucciniomycotina</taxon>
        <taxon>Pucciniomycetes</taxon>
        <taxon>Pucciniales</taxon>
        <taxon>Coleosporiaceae</taxon>
        <taxon>Cronartium</taxon>
    </lineage>
</organism>
<feature type="compositionally biased region" description="Polar residues" evidence="1">
    <location>
        <begin position="47"/>
        <end position="61"/>
    </location>
</feature>
<feature type="compositionally biased region" description="Basic and acidic residues" evidence="1">
    <location>
        <begin position="241"/>
        <end position="255"/>
    </location>
</feature>
<gene>
    <name evidence="2" type="ORF">CROQUDRAFT_359162</name>
</gene>
<feature type="compositionally biased region" description="Polar residues" evidence="1">
    <location>
        <begin position="134"/>
        <end position="143"/>
    </location>
</feature>
<comment type="caution">
    <text evidence="2">The sequence shown here is derived from an EMBL/GenBank/DDBJ whole genome shotgun (WGS) entry which is preliminary data.</text>
</comment>
<feature type="compositionally biased region" description="Pro residues" evidence="1">
    <location>
        <begin position="86"/>
        <end position="97"/>
    </location>
</feature>
<accession>A0A9P6NRL7</accession>
<keyword evidence="3" id="KW-1185">Reference proteome</keyword>
<feature type="region of interest" description="Disordered" evidence="1">
    <location>
        <begin position="47"/>
        <end position="157"/>
    </location>
</feature>
<feature type="region of interest" description="Disordered" evidence="1">
    <location>
        <begin position="183"/>
        <end position="255"/>
    </location>
</feature>
<sequence>MTYSRFGKNSSGSDEPRPYFTKLFSCHSRRAFDDAEDQSIVRRQTFDLQRSLYSEPTTAAEQASRRRPKLDLRSLNSSCSLKPSPTLTPSPSPPPSYKPELTRPSSVSPVSCRPPTDPIRRGSSRLATRHSRSRSNGSVNTAPIRQHPPILRRPWDHWRAPEEEEHRMDALTDEIAAWLSSLAESSSRARARHVAGLSPKLESHRGSDGGGPGRQRVGWDLQARRSSSSCLVGPRSCTVEGRPRDQDQDHHQGLL</sequence>
<dbReference type="Proteomes" id="UP000886653">
    <property type="component" value="Unassembled WGS sequence"/>
</dbReference>